<dbReference type="InterPro" id="IPR043502">
    <property type="entry name" value="DNA/RNA_pol_sf"/>
</dbReference>
<reference evidence="2" key="1">
    <citation type="submission" date="2017-03" db="EMBL/GenBank/DDBJ databases">
        <title>Phytopthora megakarya and P. palmivora, two closely related causual agents of cacao black pod achieved similar genome size and gene model numbers by different mechanisms.</title>
        <authorList>
            <person name="Ali S."/>
            <person name="Shao J."/>
            <person name="Larry D.J."/>
            <person name="Kronmiller B."/>
            <person name="Shen D."/>
            <person name="Strem M.D."/>
            <person name="Melnick R.L."/>
            <person name="Guiltinan M.J."/>
            <person name="Tyler B.M."/>
            <person name="Meinhardt L.W."/>
            <person name="Bailey B.A."/>
        </authorList>
    </citation>
    <scope>NUCLEOTIDE SEQUENCE [LARGE SCALE GENOMIC DNA]</scope>
    <source>
        <strain evidence="2">zdho120</strain>
    </source>
</reference>
<dbReference type="GO" id="GO:0003964">
    <property type="term" value="F:RNA-directed DNA polymerase activity"/>
    <property type="evidence" value="ECO:0007669"/>
    <property type="project" value="UniProtKB-KW"/>
</dbReference>
<keyword evidence="1" id="KW-0548">Nucleotidyltransferase</keyword>
<name>A0A225WE49_9STRA</name>
<dbReference type="PANTHER" id="PTHR37984">
    <property type="entry name" value="PROTEIN CBG26694"/>
    <property type="match status" value="1"/>
</dbReference>
<proteinExistence type="predicted"/>
<dbReference type="PANTHER" id="PTHR37984:SF5">
    <property type="entry name" value="PROTEIN NYNRIN-LIKE"/>
    <property type="match status" value="1"/>
</dbReference>
<dbReference type="STRING" id="4795.A0A225WE49"/>
<dbReference type="OrthoDB" id="125412at2759"/>
<keyword evidence="1" id="KW-0695">RNA-directed DNA polymerase</keyword>
<dbReference type="Proteomes" id="UP000198211">
    <property type="component" value="Unassembled WGS sequence"/>
</dbReference>
<accession>A0A225WE49</accession>
<evidence type="ECO:0000313" key="1">
    <source>
        <dbReference type="EMBL" id="OWZ15518.1"/>
    </source>
</evidence>
<dbReference type="SUPFAM" id="SSF56672">
    <property type="entry name" value="DNA/RNA polymerases"/>
    <property type="match status" value="1"/>
</dbReference>
<protein>
    <submittedName>
        <fullName evidence="1">Reverse transcriptase</fullName>
    </submittedName>
</protein>
<keyword evidence="1" id="KW-0808">Transferase</keyword>
<dbReference type="InterPro" id="IPR050951">
    <property type="entry name" value="Retrovirus_Pol_polyprotein"/>
</dbReference>
<comment type="caution">
    <text evidence="1">The sequence shown here is derived from an EMBL/GenBank/DDBJ whole genome shotgun (WGS) entry which is preliminary data.</text>
</comment>
<keyword evidence="2" id="KW-1185">Reference proteome</keyword>
<dbReference type="Gene3D" id="3.10.10.10">
    <property type="entry name" value="HIV Type 1 Reverse Transcriptase, subunit A, domain 1"/>
    <property type="match status" value="1"/>
</dbReference>
<dbReference type="EMBL" id="NBNE01001108">
    <property type="protein sequence ID" value="OWZ15518.1"/>
    <property type="molecule type" value="Genomic_DNA"/>
</dbReference>
<gene>
    <name evidence="1" type="ORF">PHMEG_00010824</name>
</gene>
<organism evidence="1 2">
    <name type="scientific">Phytophthora megakarya</name>
    <dbReference type="NCBI Taxonomy" id="4795"/>
    <lineage>
        <taxon>Eukaryota</taxon>
        <taxon>Sar</taxon>
        <taxon>Stramenopiles</taxon>
        <taxon>Oomycota</taxon>
        <taxon>Peronosporomycetes</taxon>
        <taxon>Peronosporales</taxon>
        <taxon>Peronosporaceae</taxon>
        <taxon>Phytophthora</taxon>
    </lineage>
</organism>
<dbReference type="AlphaFoldDB" id="A0A225WE49"/>
<evidence type="ECO:0000313" key="2">
    <source>
        <dbReference type="Proteomes" id="UP000198211"/>
    </source>
</evidence>
<sequence length="155" mass="17297">MEVTDVEVEATVFFHEGSELLSDLKDQLAALPELKDLSPIADLDNANIGEPDETTQEMDTKVRAISEKHHSILVGDGNAVPTPARRVVCDLDVNGTKPIAQRSKQVPHHHLQKVYDLLKKLLETKLIEYSDSEWASPIVIVMKNNGVDIRLCIDY</sequence>